<organism evidence="2">
    <name type="scientific">viral metagenome</name>
    <dbReference type="NCBI Taxonomy" id="1070528"/>
    <lineage>
        <taxon>unclassified sequences</taxon>
        <taxon>metagenomes</taxon>
        <taxon>organismal metagenomes</taxon>
    </lineage>
</organism>
<gene>
    <name evidence="2" type="ORF">MM415B00334_0047</name>
</gene>
<dbReference type="AlphaFoldDB" id="A0A6M3JAD1"/>
<proteinExistence type="predicted"/>
<protein>
    <submittedName>
        <fullName evidence="2">Uncharacterized protein</fullName>
    </submittedName>
</protein>
<sequence length="48" mass="5099">MIEKTVIHKEGQIDTVESRVVKRPTPAKAVAPEPESATPAEDQGDANG</sequence>
<feature type="region of interest" description="Disordered" evidence="1">
    <location>
        <begin position="21"/>
        <end position="48"/>
    </location>
</feature>
<name>A0A6M3JAD1_9ZZZZ</name>
<evidence type="ECO:0000256" key="1">
    <source>
        <dbReference type="SAM" id="MobiDB-lite"/>
    </source>
</evidence>
<reference evidence="2" key="1">
    <citation type="submission" date="2020-03" db="EMBL/GenBank/DDBJ databases">
        <title>The deep terrestrial virosphere.</title>
        <authorList>
            <person name="Holmfeldt K."/>
            <person name="Nilsson E."/>
            <person name="Simone D."/>
            <person name="Lopez-Fernandez M."/>
            <person name="Wu X."/>
            <person name="de Brujin I."/>
            <person name="Lundin D."/>
            <person name="Andersson A."/>
            <person name="Bertilsson S."/>
            <person name="Dopson M."/>
        </authorList>
    </citation>
    <scope>NUCLEOTIDE SEQUENCE</scope>
    <source>
        <strain evidence="2">MM415B00334</strain>
    </source>
</reference>
<evidence type="ECO:0000313" key="2">
    <source>
        <dbReference type="EMBL" id="QJA66794.1"/>
    </source>
</evidence>
<accession>A0A6M3JAD1</accession>
<dbReference type="EMBL" id="MT141560">
    <property type="protein sequence ID" value="QJA66794.1"/>
    <property type="molecule type" value="Genomic_DNA"/>
</dbReference>